<protein>
    <submittedName>
        <fullName evidence="1">Uncharacterized protein</fullName>
    </submittedName>
</protein>
<organism evidence="1 2">
    <name type="scientific">Pelagomonas calceolata</name>
    <dbReference type="NCBI Taxonomy" id="35677"/>
    <lineage>
        <taxon>Eukaryota</taxon>
        <taxon>Sar</taxon>
        <taxon>Stramenopiles</taxon>
        <taxon>Ochrophyta</taxon>
        <taxon>Pelagophyceae</taxon>
        <taxon>Pelagomonadales</taxon>
        <taxon>Pelagomonadaceae</taxon>
        <taxon>Pelagomonas</taxon>
    </lineage>
</organism>
<evidence type="ECO:0000313" key="2">
    <source>
        <dbReference type="Proteomes" id="UP000789595"/>
    </source>
</evidence>
<dbReference type="AlphaFoldDB" id="A0A8J2SEI7"/>
<keyword evidence="2" id="KW-1185">Reference proteome</keyword>
<gene>
    <name evidence="1" type="ORF">PECAL_1P25800</name>
</gene>
<dbReference type="Proteomes" id="UP000789595">
    <property type="component" value="Unassembled WGS sequence"/>
</dbReference>
<sequence length="159" mass="18055">MQLLVHLAERRHDGLGHDKHVALDQRLEVDEGPAGPGLEEDLRRVDRERAERHVGGLRERLAPPPVARRLRGHVLGAPRFARGVVGHVERHRRAARVERRPAVDEAVDLVVVREVALHARHDVRVDVGHGLARGRSVLEGHVEGVRRWCELLRAPDRYR</sequence>
<dbReference type="EMBL" id="CAKKNE010000001">
    <property type="protein sequence ID" value="CAH0366106.1"/>
    <property type="molecule type" value="Genomic_DNA"/>
</dbReference>
<comment type="caution">
    <text evidence="1">The sequence shown here is derived from an EMBL/GenBank/DDBJ whole genome shotgun (WGS) entry which is preliminary data.</text>
</comment>
<reference evidence="1" key="1">
    <citation type="submission" date="2021-11" db="EMBL/GenBank/DDBJ databases">
        <authorList>
            <consortium name="Genoscope - CEA"/>
            <person name="William W."/>
        </authorList>
    </citation>
    <scope>NUCLEOTIDE SEQUENCE</scope>
</reference>
<evidence type="ECO:0000313" key="1">
    <source>
        <dbReference type="EMBL" id="CAH0366106.1"/>
    </source>
</evidence>
<proteinExistence type="predicted"/>
<accession>A0A8J2SEI7</accession>
<name>A0A8J2SEI7_9STRA</name>